<proteinExistence type="predicted"/>
<dbReference type="Proteomes" id="UP000760668">
    <property type="component" value="Unassembled WGS sequence"/>
</dbReference>
<sequence>MIVSRSDPYGLRGMVRPGRAEEPGEPRARALRDKPENVRRCKTCTVPAELCYGLCRSDADQERARQGRRPAPGRGYTRIDEREAARLAAEGMSYKEIAARLGVSKRTVARALKKYREEGNG</sequence>
<protein>
    <submittedName>
        <fullName evidence="2">Helix-turn-helix transcriptional regulator</fullName>
    </submittedName>
</protein>
<reference evidence="2" key="2">
    <citation type="submission" date="2021-09" db="EMBL/GenBank/DDBJ databases">
        <authorList>
            <person name="Gilroy R."/>
        </authorList>
    </citation>
    <scope>NUCLEOTIDE SEQUENCE</scope>
    <source>
        <strain evidence="2">CHK179-5677</strain>
    </source>
</reference>
<feature type="region of interest" description="Disordered" evidence="1">
    <location>
        <begin position="1"/>
        <end position="31"/>
    </location>
</feature>
<gene>
    <name evidence="2" type="ORF">K8V01_10735</name>
</gene>
<dbReference type="InterPro" id="IPR009057">
    <property type="entry name" value="Homeodomain-like_sf"/>
</dbReference>
<evidence type="ECO:0000313" key="2">
    <source>
        <dbReference type="EMBL" id="HJG87479.1"/>
    </source>
</evidence>
<evidence type="ECO:0000313" key="3">
    <source>
        <dbReference type="Proteomes" id="UP000760668"/>
    </source>
</evidence>
<feature type="compositionally biased region" description="Basic and acidic residues" evidence="1">
    <location>
        <begin position="18"/>
        <end position="31"/>
    </location>
</feature>
<name>A0A921MN53_9FIRM</name>
<dbReference type="AlphaFoldDB" id="A0A921MN53"/>
<reference evidence="2" key="1">
    <citation type="journal article" date="2021" name="PeerJ">
        <title>Extensive microbial diversity within the chicken gut microbiome revealed by metagenomics and culture.</title>
        <authorList>
            <person name="Gilroy R."/>
            <person name="Ravi A."/>
            <person name="Getino M."/>
            <person name="Pursley I."/>
            <person name="Horton D.L."/>
            <person name="Alikhan N.F."/>
            <person name="Baker D."/>
            <person name="Gharbi K."/>
            <person name="Hall N."/>
            <person name="Watson M."/>
            <person name="Adriaenssens E.M."/>
            <person name="Foster-Nyarko E."/>
            <person name="Jarju S."/>
            <person name="Secka A."/>
            <person name="Antonio M."/>
            <person name="Oren A."/>
            <person name="Chaudhuri R.R."/>
            <person name="La Ragione R."/>
            <person name="Hildebrand F."/>
            <person name="Pallen M.J."/>
        </authorList>
    </citation>
    <scope>NUCLEOTIDE SEQUENCE</scope>
    <source>
        <strain evidence="2">CHK179-5677</strain>
    </source>
</reference>
<dbReference type="Pfam" id="PF13384">
    <property type="entry name" value="HTH_23"/>
    <property type="match status" value="1"/>
</dbReference>
<dbReference type="RefSeq" id="WP_294756011.1">
    <property type="nucleotide sequence ID" value="NZ_DYUC01000106.1"/>
</dbReference>
<organism evidence="2 3">
    <name type="scientific">Pseudoflavonifractor capillosus</name>
    <dbReference type="NCBI Taxonomy" id="106588"/>
    <lineage>
        <taxon>Bacteria</taxon>
        <taxon>Bacillati</taxon>
        <taxon>Bacillota</taxon>
        <taxon>Clostridia</taxon>
        <taxon>Eubacteriales</taxon>
        <taxon>Oscillospiraceae</taxon>
        <taxon>Pseudoflavonifractor</taxon>
    </lineage>
</organism>
<accession>A0A921MN53</accession>
<dbReference type="SUPFAM" id="SSF46689">
    <property type="entry name" value="Homeodomain-like"/>
    <property type="match status" value="1"/>
</dbReference>
<dbReference type="Gene3D" id="1.10.10.10">
    <property type="entry name" value="Winged helix-like DNA-binding domain superfamily/Winged helix DNA-binding domain"/>
    <property type="match status" value="1"/>
</dbReference>
<comment type="caution">
    <text evidence="2">The sequence shown here is derived from an EMBL/GenBank/DDBJ whole genome shotgun (WGS) entry which is preliminary data.</text>
</comment>
<dbReference type="InterPro" id="IPR036388">
    <property type="entry name" value="WH-like_DNA-bd_sf"/>
</dbReference>
<evidence type="ECO:0000256" key="1">
    <source>
        <dbReference type="SAM" id="MobiDB-lite"/>
    </source>
</evidence>
<dbReference type="EMBL" id="DYUC01000106">
    <property type="protein sequence ID" value="HJG87479.1"/>
    <property type="molecule type" value="Genomic_DNA"/>
</dbReference>